<feature type="domain" description="Kinesin-like protein KIF6/9 C-terminal" evidence="2">
    <location>
        <begin position="28"/>
        <end position="165"/>
    </location>
</feature>
<sequence length="265" mass="30045">MKRVRPSCSHSTQTQNVPTSLVPEFSVGRQEAFEIFRRDHDNQLIIEENKSLLKQRYSEAKTLGEKVNNVRSKINELKRQLELRRRQTAVQGLTTGSPVPENPGPVEERLLSEIEEEKKNYKSIFGRLKGLKTEIEHLQLLLERAKVKLQMDFHEWWKQEANKPQHPILEVTSAATRPPTSVSSPPAIRDIHMMGLDAAVMSKKDTDSNNPPVSGDLSICLYVSEPCPLPACQTPLFPSPETQKQMKTYWPSSGLDRTCLTALAH</sequence>
<accession>A0A6P8GKN6</accession>
<feature type="coiled-coil region" evidence="1">
    <location>
        <begin position="60"/>
        <end position="87"/>
    </location>
</feature>
<proteinExistence type="predicted"/>
<dbReference type="InterPro" id="IPR056524">
    <property type="entry name" value="KIF6/9_C"/>
</dbReference>
<dbReference type="Pfam" id="PF23735">
    <property type="entry name" value="KIF9"/>
    <property type="match status" value="1"/>
</dbReference>
<evidence type="ECO:0000313" key="4">
    <source>
        <dbReference type="RefSeq" id="XP_031436012.1"/>
    </source>
</evidence>
<dbReference type="GeneID" id="105888540"/>
<dbReference type="Proteomes" id="UP000515152">
    <property type="component" value="Chromosome 14"/>
</dbReference>
<organism evidence="3 4">
    <name type="scientific">Clupea harengus</name>
    <name type="common">Atlantic herring</name>
    <dbReference type="NCBI Taxonomy" id="7950"/>
    <lineage>
        <taxon>Eukaryota</taxon>
        <taxon>Metazoa</taxon>
        <taxon>Chordata</taxon>
        <taxon>Craniata</taxon>
        <taxon>Vertebrata</taxon>
        <taxon>Euteleostomi</taxon>
        <taxon>Actinopterygii</taxon>
        <taxon>Neopterygii</taxon>
        <taxon>Teleostei</taxon>
        <taxon>Clupei</taxon>
        <taxon>Clupeiformes</taxon>
        <taxon>Clupeoidei</taxon>
        <taxon>Clupeidae</taxon>
        <taxon>Clupea</taxon>
    </lineage>
</organism>
<reference evidence="4" key="1">
    <citation type="submission" date="2025-08" db="UniProtKB">
        <authorList>
            <consortium name="RefSeq"/>
        </authorList>
    </citation>
    <scope>IDENTIFICATION</scope>
</reference>
<protein>
    <submittedName>
        <fullName evidence="4">Kinesin-like protein KIF6 isoform X2</fullName>
    </submittedName>
</protein>
<keyword evidence="3" id="KW-1185">Reference proteome</keyword>
<dbReference type="RefSeq" id="XP_031436012.1">
    <property type="nucleotide sequence ID" value="XM_031580152.1"/>
</dbReference>
<dbReference type="AlphaFoldDB" id="A0A6P8GKN6"/>
<name>A0A6P8GKN6_CLUHA</name>
<keyword evidence="1" id="KW-0175">Coiled coil</keyword>
<evidence type="ECO:0000259" key="2">
    <source>
        <dbReference type="Pfam" id="PF23735"/>
    </source>
</evidence>
<evidence type="ECO:0000256" key="1">
    <source>
        <dbReference type="SAM" id="Coils"/>
    </source>
</evidence>
<evidence type="ECO:0000313" key="3">
    <source>
        <dbReference type="Proteomes" id="UP000515152"/>
    </source>
</evidence>
<gene>
    <name evidence="4" type="primary">LOC105888540</name>
</gene>